<comment type="caution">
    <text evidence="2">The sequence shown here is derived from an EMBL/GenBank/DDBJ whole genome shotgun (WGS) entry which is preliminary data.</text>
</comment>
<reference evidence="2" key="1">
    <citation type="journal article" date="2015" name="Nature">
        <title>Complex archaea that bridge the gap between prokaryotes and eukaryotes.</title>
        <authorList>
            <person name="Spang A."/>
            <person name="Saw J.H."/>
            <person name="Jorgensen S.L."/>
            <person name="Zaremba-Niedzwiedzka K."/>
            <person name="Martijn J."/>
            <person name="Lind A.E."/>
            <person name="van Eijk R."/>
            <person name="Schleper C."/>
            <person name="Guy L."/>
            <person name="Ettema T.J."/>
        </authorList>
    </citation>
    <scope>NUCLEOTIDE SEQUENCE</scope>
</reference>
<name>A0A0F8ZMH0_9ZZZZ</name>
<protein>
    <recommendedName>
        <fullName evidence="3">DNA methylase N-4/N-6 domain-containing protein</fullName>
    </recommendedName>
</protein>
<evidence type="ECO:0000256" key="1">
    <source>
        <dbReference type="SAM" id="MobiDB-lite"/>
    </source>
</evidence>
<dbReference type="InterPro" id="IPR029063">
    <property type="entry name" value="SAM-dependent_MTases_sf"/>
</dbReference>
<gene>
    <name evidence="2" type="ORF">LCGC14_3017300</name>
</gene>
<evidence type="ECO:0008006" key="3">
    <source>
        <dbReference type="Google" id="ProtNLM"/>
    </source>
</evidence>
<feature type="region of interest" description="Disordered" evidence="1">
    <location>
        <begin position="100"/>
        <end position="167"/>
    </location>
</feature>
<accession>A0A0F8ZMH0</accession>
<feature type="non-terminal residue" evidence="2">
    <location>
        <position position="1"/>
    </location>
</feature>
<organism evidence="2">
    <name type="scientific">marine sediment metagenome</name>
    <dbReference type="NCBI Taxonomy" id="412755"/>
    <lineage>
        <taxon>unclassified sequences</taxon>
        <taxon>metagenomes</taxon>
        <taxon>ecological metagenomes</taxon>
    </lineage>
</organism>
<dbReference type="EMBL" id="LAZR01062623">
    <property type="protein sequence ID" value="KKK61141.1"/>
    <property type="molecule type" value="Genomic_DNA"/>
</dbReference>
<dbReference type="Gene3D" id="3.40.50.150">
    <property type="entry name" value="Vaccinia Virus protein VP39"/>
    <property type="match status" value="1"/>
</dbReference>
<sequence length="326" mass="36161">RLPKHGRWSDENTRKHIESALRQWNAGTYAGAVTSPVYGDSGLQVGCSHAVRKLAAEGKWDEAIVLFQQFEEEQVRQGMRRSVRSDAAIRVLIQRSLESEKAGYSGGARAPDAAVASPVYPDDPSKHKGSEGPGSGSKARLARSPHPGSVPYGSQTAQIGNLPDPKGDIDAVLSSPPYLGVADAKRHPGDKLETEKRHVLGYGHGAAQIGGMKTETYLSAMRRVYAQLHLVLKPGGVVCLVTKNPVKKGQIRRLDRDTIRLMEVCGFRLMERQMAMLAEDLGVQQRLDGGADTIRRERKSFFKRLFERKYPDLRVDHEDVLWFRKE</sequence>
<dbReference type="AlphaFoldDB" id="A0A0F8ZMH0"/>
<dbReference type="SUPFAM" id="SSF53335">
    <property type="entry name" value="S-adenosyl-L-methionine-dependent methyltransferases"/>
    <property type="match status" value="1"/>
</dbReference>
<proteinExistence type="predicted"/>
<evidence type="ECO:0000313" key="2">
    <source>
        <dbReference type="EMBL" id="KKK61141.1"/>
    </source>
</evidence>